<protein>
    <recommendedName>
        <fullName evidence="1">N-acetyltransferase domain-containing protein</fullName>
    </recommendedName>
</protein>
<dbReference type="SUPFAM" id="SSF55729">
    <property type="entry name" value="Acyl-CoA N-acyltransferases (Nat)"/>
    <property type="match status" value="1"/>
</dbReference>
<gene>
    <name evidence="2" type="ORF">AAT19DRAFT_8924</name>
</gene>
<dbReference type="GO" id="GO:0008999">
    <property type="term" value="F:protein-N-terminal-alanine acetyltransferase activity"/>
    <property type="evidence" value="ECO:0007669"/>
    <property type="project" value="TreeGrafter"/>
</dbReference>
<comment type="caution">
    <text evidence="2">The sequence shown here is derived from an EMBL/GenBank/DDBJ whole genome shotgun (WGS) entry which is preliminary data.</text>
</comment>
<dbReference type="InterPro" id="IPR000182">
    <property type="entry name" value="GNAT_dom"/>
</dbReference>
<reference evidence="2 3" key="1">
    <citation type="journal article" date="2018" name="Elife">
        <title>Functional genomics of lipid metabolism in the oleaginous yeast Rhodosporidium toruloides.</title>
        <authorList>
            <person name="Coradetti S.T."/>
            <person name="Pinel D."/>
            <person name="Geiselman G."/>
            <person name="Ito M."/>
            <person name="Mondo S."/>
            <person name="Reilly M.C."/>
            <person name="Cheng Y.F."/>
            <person name="Bauer S."/>
            <person name="Grigoriev I."/>
            <person name="Gladden J.M."/>
            <person name="Simmons B.A."/>
            <person name="Brem R."/>
            <person name="Arkin A.P."/>
            <person name="Skerker J.M."/>
        </authorList>
    </citation>
    <scope>NUCLEOTIDE SEQUENCE [LARGE SCALE GENOMIC DNA]</scope>
    <source>
        <strain evidence="2 3">NBRC 0880</strain>
    </source>
</reference>
<dbReference type="OrthoDB" id="41238at2759"/>
<dbReference type="EMBL" id="LCTV02000001">
    <property type="protein sequence ID" value="PRQ77856.1"/>
    <property type="molecule type" value="Genomic_DNA"/>
</dbReference>
<dbReference type="Gene3D" id="3.40.630.30">
    <property type="match status" value="1"/>
</dbReference>
<evidence type="ECO:0000259" key="1">
    <source>
        <dbReference type="Pfam" id="PF13302"/>
    </source>
</evidence>
<dbReference type="GO" id="GO:1990189">
    <property type="term" value="F:protein N-terminal-serine acetyltransferase activity"/>
    <property type="evidence" value="ECO:0007669"/>
    <property type="project" value="TreeGrafter"/>
</dbReference>
<proteinExistence type="predicted"/>
<evidence type="ECO:0000313" key="3">
    <source>
        <dbReference type="Proteomes" id="UP000239560"/>
    </source>
</evidence>
<evidence type="ECO:0000313" key="2">
    <source>
        <dbReference type="EMBL" id="PRQ77856.1"/>
    </source>
</evidence>
<dbReference type="PANTHER" id="PTHR43441:SF5">
    <property type="entry name" value="FAMILY ACETYLTRANSFERASE, PUTATIVE-RELATED"/>
    <property type="match status" value="1"/>
</dbReference>
<dbReference type="InterPro" id="IPR016181">
    <property type="entry name" value="Acyl_CoA_acyltransferase"/>
</dbReference>
<organism evidence="2 3">
    <name type="scientific">Rhodotorula toruloides</name>
    <name type="common">Yeast</name>
    <name type="synonym">Rhodosporidium toruloides</name>
    <dbReference type="NCBI Taxonomy" id="5286"/>
    <lineage>
        <taxon>Eukaryota</taxon>
        <taxon>Fungi</taxon>
        <taxon>Dikarya</taxon>
        <taxon>Basidiomycota</taxon>
        <taxon>Pucciniomycotina</taxon>
        <taxon>Microbotryomycetes</taxon>
        <taxon>Sporidiobolales</taxon>
        <taxon>Sporidiobolaceae</taxon>
        <taxon>Rhodotorula</taxon>
    </lineage>
</organism>
<dbReference type="InterPro" id="IPR051908">
    <property type="entry name" value="Ribosomal_N-acetyltransferase"/>
</dbReference>
<accession>A0A2T0AIM2</accession>
<dbReference type="AlphaFoldDB" id="A0A2T0AIM2"/>
<name>A0A2T0AIM2_RHOTO</name>
<dbReference type="Pfam" id="PF13302">
    <property type="entry name" value="Acetyltransf_3"/>
    <property type="match status" value="1"/>
</dbReference>
<feature type="domain" description="N-acetyltransferase" evidence="1">
    <location>
        <begin position="64"/>
        <end position="232"/>
    </location>
</feature>
<dbReference type="Proteomes" id="UP000239560">
    <property type="component" value="Unassembled WGS sequence"/>
</dbReference>
<dbReference type="PANTHER" id="PTHR43441">
    <property type="entry name" value="RIBOSOMAL-PROTEIN-SERINE ACETYLTRANSFERASE"/>
    <property type="match status" value="1"/>
</dbReference>
<sequence length="322" mass="36539">MTSNPSPAPQQPASRPHLPRYLNRYVTPGPLEEWLWHLTTPLEEYDLKFAFDLPPYALATNGVVLTPLIPSLHARRLYRLYSTHTAGFAYLPYGPFTTFESFLTFIEIRRRQPGSFLFVVYDRSLEFDDGRSEADGLREERVAGIVGIKSSEPERMAEIGHLHIPAPFQRSHVFTHAAYLLLRWLFSSPLPSVQPSSSSLTTFRGLGLRRVQWAAGSRNAASINAALRLGFQMEASDQQWERPLAKDRGKVEGVEVPEFVQGQWREREEEFGLGRHSALLSMGWDRWEKEGRAKLEGMMAERGVGRRKANDVLGDLLDACTQ</sequence>